<dbReference type="PANTHER" id="PTHR43244">
    <property type="match status" value="1"/>
</dbReference>
<dbReference type="InterPro" id="IPR036661">
    <property type="entry name" value="Luciferase-like_sf"/>
</dbReference>
<evidence type="ECO:0000313" key="4">
    <source>
        <dbReference type="Proteomes" id="UP001596383"/>
    </source>
</evidence>
<organism evidence="3 4">
    <name type="scientific">Natrinema soli</name>
    <dbReference type="NCBI Taxonomy" id="1930624"/>
    <lineage>
        <taxon>Archaea</taxon>
        <taxon>Methanobacteriati</taxon>
        <taxon>Methanobacteriota</taxon>
        <taxon>Stenosarchaea group</taxon>
        <taxon>Halobacteria</taxon>
        <taxon>Halobacteriales</taxon>
        <taxon>Natrialbaceae</taxon>
        <taxon>Natrinema</taxon>
    </lineage>
</organism>
<evidence type="ECO:0000259" key="2">
    <source>
        <dbReference type="Pfam" id="PF00296"/>
    </source>
</evidence>
<dbReference type="InterPro" id="IPR050564">
    <property type="entry name" value="F420-G6PD/mer"/>
</dbReference>
<reference evidence="3 4" key="1">
    <citation type="journal article" date="2019" name="Int. J. Syst. Evol. Microbiol.">
        <title>The Global Catalogue of Microorganisms (GCM) 10K type strain sequencing project: providing services to taxonomists for standard genome sequencing and annotation.</title>
        <authorList>
            <consortium name="The Broad Institute Genomics Platform"/>
            <consortium name="The Broad Institute Genome Sequencing Center for Infectious Disease"/>
            <person name="Wu L."/>
            <person name="Ma J."/>
        </authorList>
    </citation>
    <scope>NUCLEOTIDE SEQUENCE [LARGE SCALE GENOMIC DNA]</scope>
    <source>
        <strain evidence="3 4">LMG 29247</strain>
    </source>
</reference>
<dbReference type="PANTHER" id="PTHR43244:SF1">
    <property type="entry name" value="5,10-METHYLENETETRAHYDROMETHANOPTERIN REDUCTASE"/>
    <property type="match status" value="1"/>
</dbReference>
<evidence type="ECO:0000256" key="1">
    <source>
        <dbReference type="ARBA" id="ARBA00023002"/>
    </source>
</evidence>
<accession>A0ABD5SMW4</accession>
<name>A0ABD5SMW4_9EURY</name>
<dbReference type="Pfam" id="PF00296">
    <property type="entry name" value="Bac_luciferase"/>
    <property type="match status" value="1"/>
</dbReference>
<comment type="caution">
    <text evidence="3">The sequence shown here is derived from an EMBL/GenBank/DDBJ whole genome shotgun (WGS) entry which is preliminary data.</text>
</comment>
<gene>
    <name evidence="3" type="ORF">ACFQE6_08285</name>
</gene>
<dbReference type="SUPFAM" id="SSF51679">
    <property type="entry name" value="Bacterial luciferase-like"/>
    <property type="match status" value="1"/>
</dbReference>
<proteinExistence type="predicted"/>
<sequence length="336" mass="36965">MDISYELGLRLPSDESVDCETQLELGDEASRQGYDALLTSETWGYDAFTRLGYLAATTDATLGTSIVPVHSRTPSLLAQSIGTLAELTGGRTILGIGLSSPAVIKEWHGIEFEPALRRQRETIEIVRQILDNEPLAYDGHIFDIEFDSLRFESASDISLYVAAQGETNVELTGAFADGWIPSYVPLSELDTGREPLVRGARQQDRDPDAIKTIPSVTTCVLEDGEWARERCRETIAFYIGAMGKYHGNVLARHGYETAVEQIRDHWDDGSYDAARDAIDDELLDEVALAGTPAHAHEWLAEREGDIDGLIMVPSTRAATDEIQETIRHVGGVVKES</sequence>
<dbReference type="Gene3D" id="3.20.20.30">
    <property type="entry name" value="Luciferase-like domain"/>
    <property type="match status" value="1"/>
</dbReference>
<dbReference type="AlphaFoldDB" id="A0ABD5SMW4"/>
<keyword evidence="1" id="KW-0560">Oxidoreductase</keyword>
<feature type="domain" description="Luciferase-like" evidence="2">
    <location>
        <begin position="18"/>
        <end position="303"/>
    </location>
</feature>
<dbReference type="GO" id="GO:0016491">
    <property type="term" value="F:oxidoreductase activity"/>
    <property type="evidence" value="ECO:0007669"/>
    <property type="project" value="UniProtKB-KW"/>
</dbReference>
<dbReference type="EMBL" id="JBHSWV010000121">
    <property type="protein sequence ID" value="MFC6765006.1"/>
    <property type="molecule type" value="Genomic_DNA"/>
</dbReference>
<dbReference type="Proteomes" id="UP001596383">
    <property type="component" value="Unassembled WGS sequence"/>
</dbReference>
<keyword evidence="4" id="KW-1185">Reference proteome</keyword>
<evidence type="ECO:0000313" key="3">
    <source>
        <dbReference type="EMBL" id="MFC6765006.1"/>
    </source>
</evidence>
<dbReference type="CDD" id="cd01097">
    <property type="entry name" value="Tetrahydromethanopterin_reductase"/>
    <property type="match status" value="1"/>
</dbReference>
<dbReference type="RefSeq" id="WP_273738050.1">
    <property type="nucleotide sequence ID" value="NZ_JAQIVI010000121.1"/>
</dbReference>
<protein>
    <submittedName>
        <fullName evidence="3">LLM class flavin-dependent oxidoreductase</fullName>
    </submittedName>
</protein>
<dbReference type="InterPro" id="IPR011251">
    <property type="entry name" value="Luciferase-like_dom"/>
</dbReference>